<protein>
    <recommendedName>
        <fullName evidence="4">C2H2-type domain-containing protein</fullName>
    </recommendedName>
</protein>
<dbReference type="OrthoDB" id="5388486at2759"/>
<feature type="region of interest" description="Disordered" evidence="1">
    <location>
        <begin position="1"/>
        <end position="29"/>
    </location>
</feature>
<dbReference type="PANTHER" id="PTHR23225">
    <property type="entry name" value="ZINC FINGER PROTEIN"/>
    <property type="match status" value="1"/>
</dbReference>
<dbReference type="InterPro" id="IPR039970">
    <property type="entry name" value="TF_Grauzone"/>
</dbReference>
<organism evidence="2 3">
    <name type="scientific">Hirsutella minnesotensis 3608</name>
    <dbReference type="NCBI Taxonomy" id="1043627"/>
    <lineage>
        <taxon>Eukaryota</taxon>
        <taxon>Fungi</taxon>
        <taxon>Dikarya</taxon>
        <taxon>Ascomycota</taxon>
        <taxon>Pezizomycotina</taxon>
        <taxon>Sordariomycetes</taxon>
        <taxon>Hypocreomycetidae</taxon>
        <taxon>Hypocreales</taxon>
        <taxon>Ophiocordycipitaceae</taxon>
        <taxon>Hirsutella</taxon>
    </lineage>
</organism>
<evidence type="ECO:0000256" key="1">
    <source>
        <dbReference type="SAM" id="MobiDB-lite"/>
    </source>
</evidence>
<dbReference type="PANTHER" id="PTHR23225:SF2">
    <property type="entry name" value="AT09679P-RELATED"/>
    <property type="match status" value="1"/>
</dbReference>
<evidence type="ECO:0000313" key="3">
    <source>
        <dbReference type="Proteomes" id="UP000054481"/>
    </source>
</evidence>
<reference evidence="2 3" key="1">
    <citation type="journal article" date="2014" name="Genome Biol. Evol.">
        <title>Comparative genomics and transcriptomics analyses reveal divergent lifestyle features of nematode endoparasitic fungus Hirsutella minnesotensis.</title>
        <authorList>
            <person name="Lai Y."/>
            <person name="Liu K."/>
            <person name="Zhang X."/>
            <person name="Zhang X."/>
            <person name="Li K."/>
            <person name="Wang N."/>
            <person name="Shu C."/>
            <person name="Wu Y."/>
            <person name="Wang C."/>
            <person name="Bushley K.E."/>
            <person name="Xiang M."/>
            <person name="Liu X."/>
        </authorList>
    </citation>
    <scope>NUCLEOTIDE SEQUENCE [LARGE SCALE GENOMIC DNA]</scope>
    <source>
        <strain evidence="2 3">3608</strain>
    </source>
</reference>
<feature type="compositionally biased region" description="Polar residues" evidence="1">
    <location>
        <begin position="1"/>
        <end position="16"/>
    </location>
</feature>
<keyword evidence="3" id="KW-1185">Reference proteome</keyword>
<dbReference type="AlphaFoldDB" id="A0A0F7ZUM6"/>
<dbReference type="GO" id="GO:0003700">
    <property type="term" value="F:DNA-binding transcription factor activity"/>
    <property type="evidence" value="ECO:0007669"/>
    <property type="project" value="InterPro"/>
</dbReference>
<name>A0A0F7ZUM6_9HYPO</name>
<evidence type="ECO:0008006" key="4">
    <source>
        <dbReference type="Google" id="ProtNLM"/>
    </source>
</evidence>
<accession>A0A0F7ZUM6</accession>
<evidence type="ECO:0000313" key="2">
    <source>
        <dbReference type="EMBL" id="KJZ75128.1"/>
    </source>
</evidence>
<dbReference type="EMBL" id="KQ030520">
    <property type="protein sequence ID" value="KJZ75128.1"/>
    <property type="molecule type" value="Genomic_DNA"/>
</dbReference>
<proteinExistence type="predicted"/>
<dbReference type="Proteomes" id="UP000054481">
    <property type="component" value="Unassembled WGS sequence"/>
</dbReference>
<sequence length="475" mass="52432">MTSSTNCNTDYSSPDSADQDVRPSYPTLMPDSDQVDLCLNLSLQSLASTSSSDIYHQPSAISPVHNDITPTVFNHSLVAESNTPNFFPNRYDPTTDPHSGRPLLPAYHSFQGPYSSYPSWNSFTPLGLQGNACITSTEMSLASSFQDQSHMIVVNSNEGFLPHTLGPADGNSAMLNSGLSGEENFHAFSGSNPDPYAPATTAATFIYGQQTPANPGSVSQVTISPRQQAEPIVSSSWSEHLSQIPRLCPEEAMQFPELSAGPSSTQEMDEFGRIFPCLFRAAGCHSKFSGKNEWKRHVNTLHVCENVWVCTEGNCGLLPIVSNQQASSEVPFPFTGRVFSRKDLYLSHLNRKHELLLPENLTTSRKLPSPELEKIAKKAWHRRIKLPTEMACCVKGCPDLFRGSSTWDNFLEHVADHLKRSNESQTGIVGIDIWEDAPLMRWGVAAGFLQEVEASGWKLRNVVNDERRGKKKAQR</sequence>
<gene>
    <name evidence="2" type="ORF">HIM_05614</name>
</gene>